<dbReference type="PANTHER" id="PTHR42946">
    <property type="entry name" value="PHOSPHOHEXOSE MUTASE"/>
    <property type="match status" value="1"/>
</dbReference>
<dbReference type="InterPro" id="IPR050060">
    <property type="entry name" value="Phosphoglucosamine_mutase"/>
</dbReference>
<dbReference type="OrthoDB" id="9806956at2"/>
<dbReference type="Proteomes" id="UP000005632">
    <property type="component" value="Chromosome"/>
</dbReference>
<protein>
    <submittedName>
        <fullName evidence="6">Phosphomannomutase</fullName>
    </submittedName>
</protein>
<dbReference type="GO" id="GO:0004615">
    <property type="term" value="F:phosphomannomutase activity"/>
    <property type="evidence" value="ECO:0007669"/>
    <property type="project" value="TreeGrafter"/>
</dbReference>
<dbReference type="HOGENOM" id="CLU_032204_0_0_12"/>
<keyword evidence="3" id="KW-0597">Phosphoprotein</keyword>
<evidence type="ECO:0000259" key="5">
    <source>
        <dbReference type="Pfam" id="PF02880"/>
    </source>
</evidence>
<evidence type="ECO:0000256" key="3">
    <source>
        <dbReference type="ARBA" id="ARBA00022553"/>
    </source>
</evidence>
<dbReference type="AlphaFoldDB" id="G8QVZ2"/>
<dbReference type="EMBL" id="CP003155">
    <property type="protein sequence ID" value="AEV30516.1"/>
    <property type="molecule type" value="Genomic_DNA"/>
</dbReference>
<feature type="domain" description="Alpha-D-phosphohexomutase alpha/beta/alpha" evidence="5">
    <location>
        <begin position="385"/>
        <end position="473"/>
    </location>
</feature>
<dbReference type="Gene3D" id="3.40.120.10">
    <property type="entry name" value="Alpha-D-Glucose-1,6-Bisphosphate, subunit A, domain 3"/>
    <property type="match status" value="3"/>
</dbReference>
<dbReference type="PANTHER" id="PTHR42946:SF1">
    <property type="entry name" value="PHOSPHOGLUCOMUTASE (ALPHA-D-GLUCOSE-1,6-BISPHOSPHATE-DEPENDENT)"/>
    <property type="match status" value="1"/>
</dbReference>
<dbReference type="SUPFAM" id="SSF53738">
    <property type="entry name" value="Phosphoglucomutase, first 3 domains"/>
    <property type="match status" value="1"/>
</dbReference>
<dbReference type="InterPro" id="IPR016055">
    <property type="entry name" value="A-D-PHexomutase_a/b/a-I/II/III"/>
</dbReference>
<gene>
    <name evidence="6" type="ordered locus">SpiGrapes_2759</name>
</gene>
<keyword evidence="7" id="KW-1185">Reference proteome</keyword>
<organism evidence="6 7">
    <name type="scientific">Sphaerochaeta pleomorpha (strain ATCC BAA-1885 / DSM 22778 / Grapes)</name>
    <dbReference type="NCBI Taxonomy" id="158190"/>
    <lineage>
        <taxon>Bacteria</taxon>
        <taxon>Pseudomonadati</taxon>
        <taxon>Spirochaetota</taxon>
        <taxon>Spirochaetia</taxon>
        <taxon>Spirochaetales</taxon>
        <taxon>Sphaerochaetaceae</taxon>
        <taxon>Sphaerochaeta</taxon>
    </lineage>
</organism>
<name>G8QVZ2_SPHPG</name>
<dbReference type="InterPro" id="IPR005844">
    <property type="entry name" value="A-D-PHexomutase_a/b/a-I"/>
</dbReference>
<proteinExistence type="inferred from homology"/>
<dbReference type="STRING" id="158190.SpiGrapes_2759"/>
<comment type="similarity">
    <text evidence="2">Belongs to the phosphohexose mutase family.</text>
</comment>
<accession>G8QVZ2</accession>
<evidence type="ECO:0000256" key="1">
    <source>
        <dbReference type="ARBA" id="ARBA00001946"/>
    </source>
</evidence>
<dbReference type="GO" id="GO:0005975">
    <property type="term" value="P:carbohydrate metabolic process"/>
    <property type="evidence" value="ECO:0007669"/>
    <property type="project" value="InterPro"/>
</dbReference>
<feature type="domain" description="Alpha-D-phosphohexomutase alpha/beta/alpha" evidence="4">
    <location>
        <begin position="102"/>
        <end position="188"/>
    </location>
</feature>
<dbReference type="InterPro" id="IPR036900">
    <property type="entry name" value="A-D-PHexomutase_C_sf"/>
</dbReference>
<evidence type="ECO:0000256" key="2">
    <source>
        <dbReference type="ARBA" id="ARBA00010231"/>
    </source>
</evidence>
<evidence type="ECO:0000259" key="4">
    <source>
        <dbReference type="Pfam" id="PF02878"/>
    </source>
</evidence>
<evidence type="ECO:0000313" key="7">
    <source>
        <dbReference type="Proteomes" id="UP000005632"/>
    </source>
</evidence>
<sequence>MLIYDYLSHLPIADDQLDPLDFTTPSQEQLNKALEGMILSASGWRKVFAVSGNEEDNTSSISDPDSILAAFAALSLARHLGVKKAQESSIDSTITRLPEIGDAQKTVLVGLDSRPTGQILGDIVCRTLTALGVKVRYLFICAAPEIMADCNLFSEEADAFLYISASHNPVGHNGIKFGKQGGVYTGQESALLANTFRSLVANPEAARYVQKLSSLLDEETYHQVLSDTRYQKQQSLERYETFVLGTACKSFVNDKIRTFSRAILEGTETNPIGIVAELNGSARSVSIDYSLFNSLGIRVYMLNNQPGKIVHAIVPEGENLELCRRTLEDQYKRDSCYKLGYVPDNDGDRGNLVYIKDSNQKAVIMEAQEVFALVVLVELCQARLDNPKAKIAIAVNGPTSMRIDRIAKKLNVEVFRSEVGEANVVELATRLRSDGYIVNIFGEGSNGGNITYPAKVRDPMNTLMSLIKLISDKNIFRCWCRTNGKDLPKSMTYENIINSLPSFTSTGAFSTQAKMQVTVSQKDLKNAYEEIFLLQWEERKSELLAMGIEDYVAYQMEGTVCTEGLGETFRTPPYKGGHKIVFLDKDGLCTDFIWMRGSGTEPVFRVMADCEGSSQKRHDYLLAWQRDMIAKADQLARTRN</sequence>
<dbReference type="RefSeq" id="WP_014271355.1">
    <property type="nucleotide sequence ID" value="NC_016633.1"/>
</dbReference>
<evidence type="ECO:0000313" key="6">
    <source>
        <dbReference type="EMBL" id="AEV30516.1"/>
    </source>
</evidence>
<dbReference type="SUPFAM" id="SSF55957">
    <property type="entry name" value="Phosphoglucomutase, C-terminal domain"/>
    <property type="match status" value="1"/>
</dbReference>
<dbReference type="Pfam" id="PF02878">
    <property type="entry name" value="PGM_PMM_I"/>
    <property type="match status" value="1"/>
</dbReference>
<comment type="cofactor">
    <cofactor evidence="1">
        <name>Mg(2+)</name>
        <dbReference type="ChEBI" id="CHEBI:18420"/>
    </cofactor>
</comment>
<dbReference type="Pfam" id="PF02880">
    <property type="entry name" value="PGM_PMM_III"/>
    <property type="match status" value="1"/>
</dbReference>
<reference evidence="6 7" key="1">
    <citation type="submission" date="2011-11" db="EMBL/GenBank/DDBJ databases">
        <title>Complete sequence of Spirochaeta sp. grapes.</title>
        <authorList>
            <consortium name="US DOE Joint Genome Institute"/>
            <person name="Lucas S."/>
            <person name="Han J."/>
            <person name="Lapidus A."/>
            <person name="Cheng J.-F."/>
            <person name="Goodwin L."/>
            <person name="Pitluck S."/>
            <person name="Peters L."/>
            <person name="Ovchinnikova G."/>
            <person name="Munk A.C."/>
            <person name="Detter J.C."/>
            <person name="Han C."/>
            <person name="Tapia R."/>
            <person name="Land M."/>
            <person name="Hauser L."/>
            <person name="Kyrpides N."/>
            <person name="Ivanova N."/>
            <person name="Pagani I."/>
            <person name="Ritalahtilisa K."/>
            <person name="Loeffler F."/>
            <person name="Woyke T."/>
        </authorList>
    </citation>
    <scope>NUCLEOTIDE SEQUENCE [LARGE SCALE GENOMIC DNA]</scope>
    <source>
        <strain evidence="7">ATCC BAA-1885 / DSM 22778 / Grapes</strain>
    </source>
</reference>
<dbReference type="InterPro" id="IPR005846">
    <property type="entry name" value="A-D-PHexomutase_a/b/a-III"/>
</dbReference>
<dbReference type="eggNOG" id="COG1109">
    <property type="taxonomic scope" value="Bacteria"/>
</dbReference>
<dbReference type="KEGG" id="sgp:SpiGrapes_2759"/>